<name>A0AAW1R4U1_9CHLO</name>
<comment type="similarity">
    <text evidence="1">Belongs to the alliinase family.</text>
</comment>
<dbReference type="Pfam" id="PF04864">
    <property type="entry name" value="Alliinase_C"/>
    <property type="match status" value="1"/>
</dbReference>
<evidence type="ECO:0000313" key="5">
    <source>
        <dbReference type="Proteomes" id="UP001489004"/>
    </source>
</evidence>
<protein>
    <recommendedName>
        <fullName evidence="3">Alliinase C-terminal domain-containing protein</fullName>
    </recommendedName>
</protein>
<keyword evidence="5" id="KW-1185">Reference proteome</keyword>
<comment type="caution">
    <text evidence="4">The sequence shown here is derived from an EMBL/GenBank/DDBJ whole genome shotgun (WGS) entry which is preliminary data.</text>
</comment>
<reference evidence="4 5" key="1">
    <citation type="journal article" date="2024" name="Nat. Commun.">
        <title>Phylogenomics reveals the evolutionary origins of lichenization in chlorophyte algae.</title>
        <authorList>
            <person name="Puginier C."/>
            <person name="Libourel C."/>
            <person name="Otte J."/>
            <person name="Skaloud P."/>
            <person name="Haon M."/>
            <person name="Grisel S."/>
            <person name="Petersen M."/>
            <person name="Berrin J.G."/>
            <person name="Delaux P.M."/>
            <person name="Dal Grande F."/>
            <person name="Keller J."/>
        </authorList>
    </citation>
    <scope>NUCLEOTIDE SEQUENCE [LARGE SCALE GENOMIC DNA]</scope>
    <source>
        <strain evidence="4 5">SAG 2043</strain>
    </source>
</reference>
<keyword evidence="2" id="KW-0663">Pyridoxal phosphate</keyword>
<dbReference type="PANTHER" id="PTHR43795">
    <property type="entry name" value="BIFUNCTIONAL ASPARTATE AMINOTRANSFERASE AND GLUTAMATE/ASPARTATE-PREPHENATE AMINOTRANSFERASE-RELATED"/>
    <property type="match status" value="1"/>
</dbReference>
<sequence length="394" mass="43520">MSSADILDREADGINESWNGIVYAQSQSCSCYECRVGPRCENEVVDCELDASFGNPLLFENYWLNHPEAQVHIETHDHLGYPSSHHPALENAIRGIHAMVGNAVTEGREVVIGIGSSQLISAAMFALSASGATNIYAEAPYYNAYKSYASFWNTSRFQWSSEVPAGNGSSVIEIITSPNNPDGRLRKPHIPAAKRIYDHAYYWPHYTPITGPVAYGDTDVALFTLSKLTGHAGSRVGWAIVTDPNVAKRMRAFCAAAGGIVNENQLRAISVLEHTIATHGEIFEYGYQHMRQRWDRLQAIAAKSQRFVLQALEADQLDNWFGTRHAPSPAYVFVQCVDTTRDPDCYASLLSQGGIKGGHGQVFGSTPDHVRLELLMRPEEFEVMANKLDRLAGQ</sequence>
<dbReference type="InterPro" id="IPR050478">
    <property type="entry name" value="Ethylene_sulfur-biosynth"/>
</dbReference>
<dbReference type="CDD" id="cd00609">
    <property type="entry name" value="AAT_like"/>
    <property type="match status" value="1"/>
</dbReference>
<dbReference type="SUPFAM" id="SSF53383">
    <property type="entry name" value="PLP-dependent transferases"/>
    <property type="match status" value="1"/>
</dbReference>
<dbReference type="Gene3D" id="2.10.25.30">
    <property type="entry name" value="EGF-like, alliinase"/>
    <property type="match status" value="1"/>
</dbReference>
<dbReference type="Gene3D" id="3.40.640.10">
    <property type="entry name" value="Type I PLP-dependent aspartate aminotransferase-like (Major domain)"/>
    <property type="match status" value="1"/>
</dbReference>
<evidence type="ECO:0000313" key="4">
    <source>
        <dbReference type="EMBL" id="KAK9828694.1"/>
    </source>
</evidence>
<dbReference type="GO" id="GO:0008483">
    <property type="term" value="F:transaminase activity"/>
    <property type="evidence" value="ECO:0007669"/>
    <property type="project" value="TreeGrafter"/>
</dbReference>
<dbReference type="GO" id="GO:0006520">
    <property type="term" value="P:amino acid metabolic process"/>
    <property type="evidence" value="ECO:0007669"/>
    <property type="project" value="TreeGrafter"/>
</dbReference>
<dbReference type="Proteomes" id="UP001489004">
    <property type="component" value="Unassembled WGS sequence"/>
</dbReference>
<dbReference type="InterPro" id="IPR037029">
    <property type="entry name" value="Alliinase_N_sf"/>
</dbReference>
<dbReference type="AlphaFoldDB" id="A0AAW1R4U1"/>
<evidence type="ECO:0000256" key="1">
    <source>
        <dbReference type="ARBA" id="ARBA00006312"/>
    </source>
</evidence>
<dbReference type="PANTHER" id="PTHR43795:SF20">
    <property type="entry name" value="TRYPTOPHAN AMINOTRANSFERASE-RELATED PROTEIN 3"/>
    <property type="match status" value="1"/>
</dbReference>
<dbReference type="InterPro" id="IPR015421">
    <property type="entry name" value="PyrdxlP-dep_Trfase_major"/>
</dbReference>
<feature type="domain" description="Alliinase C-terminal" evidence="3">
    <location>
        <begin position="50"/>
        <end position="390"/>
    </location>
</feature>
<evidence type="ECO:0000256" key="2">
    <source>
        <dbReference type="ARBA" id="ARBA00022898"/>
    </source>
</evidence>
<dbReference type="InterPro" id="IPR006948">
    <property type="entry name" value="Alliinase_C"/>
</dbReference>
<organism evidence="4 5">
    <name type="scientific">[Myrmecia] bisecta</name>
    <dbReference type="NCBI Taxonomy" id="41462"/>
    <lineage>
        <taxon>Eukaryota</taxon>
        <taxon>Viridiplantae</taxon>
        <taxon>Chlorophyta</taxon>
        <taxon>core chlorophytes</taxon>
        <taxon>Trebouxiophyceae</taxon>
        <taxon>Trebouxiales</taxon>
        <taxon>Trebouxiaceae</taxon>
        <taxon>Myrmecia</taxon>
    </lineage>
</organism>
<proteinExistence type="inferred from homology"/>
<evidence type="ECO:0000259" key="3">
    <source>
        <dbReference type="Pfam" id="PF04864"/>
    </source>
</evidence>
<dbReference type="GO" id="GO:0016846">
    <property type="term" value="F:carbon-sulfur lyase activity"/>
    <property type="evidence" value="ECO:0007669"/>
    <property type="project" value="InterPro"/>
</dbReference>
<dbReference type="InterPro" id="IPR015424">
    <property type="entry name" value="PyrdxlP-dep_Trfase"/>
</dbReference>
<dbReference type="Gene3D" id="3.90.1150.10">
    <property type="entry name" value="Aspartate Aminotransferase, domain 1"/>
    <property type="match status" value="1"/>
</dbReference>
<gene>
    <name evidence="4" type="ORF">WJX72_001560</name>
</gene>
<accession>A0AAW1R4U1</accession>
<dbReference type="EMBL" id="JALJOR010000001">
    <property type="protein sequence ID" value="KAK9828694.1"/>
    <property type="molecule type" value="Genomic_DNA"/>
</dbReference>
<dbReference type="InterPro" id="IPR015422">
    <property type="entry name" value="PyrdxlP-dep_Trfase_small"/>
</dbReference>